<evidence type="ECO:0000256" key="4">
    <source>
        <dbReference type="SAM" id="Coils"/>
    </source>
</evidence>
<evidence type="ECO:0000313" key="7">
    <source>
        <dbReference type="EMBL" id="KAK4272431.1"/>
    </source>
</evidence>
<dbReference type="Gene3D" id="1.20.930.10">
    <property type="entry name" value="Conserved domain common to transcription factors TFIIS, elongin A, CRSP70"/>
    <property type="match status" value="1"/>
</dbReference>
<dbReference type="SMART" id="SM00509">
    <property type="entry name" value="TFS2N"/>
    <property type="match status" value="1"/>
</dbReference>
<dbReference type="PANTHER" id="PTHR46554">
    <property type="entry name" value="MEDIATOR OF RNA POLYMERASE II TRANSCRIPTION SUBUNIT 26A-RELATED"/>
    <property type="match status" value="1"/>
</dbReference>
<evidence type="ECO:0000256" key="5">
    <source>
        <dbReference type="SAM" id="MobiDB-lite"/>
    </source>
</evidence>
<feature type="domain" description="TFIIS N-terminal" evidence="6">
    <location>
        <begin position="139"/>
        <end position="214"/>
    </location>
</feature>
<evidence type="ECO:0000259" key="6">
    <source>
        <dbReference type="PROSITE" id="PS51319"/>
    </source>
</evidence>
<comment type="caution">
    <text evidence="7">The sequence shown here is derived from an EMBL/GenBank/DDBJ whole genome shotgun (WGS) entry which is preliminary data.</text>
</comment>
<feature type="coiled-coil region" evidence="4">
    <location>
        <begin position="385"/>
        <end position="412"/>
    </location>
</feature>
<dbReference type="InterPro" id="IPR035441">
    <property type="entry name" value="TFIIS/LEDGF_dom_sf"/>
</dbReference>
<dbReference type="PROSITE" id="PS51319">
    <property type="entry name" value="TFIIS_N"/>
    <property type="match status" value="1"/>
</dbReference>
<feature type="compositionally biased region" description="Basic and acidic residues" evidence="5">
    <location>
        <begin position="95"/>
        <end position="113"/>
    </location>
</feature>
<protein>
    <recommendedName>
        <fullName evidence="6">TFIIS N-terminal domain-containing protein</fullName>
    </recommendedName>
</protein>
<comment type="subcellular location">
    <subcellularLocation>
        <location evidence="1 3">Nucleus</location>
    </subcellularLocation>
</comment>
<dbReference type="PANTHER" id="PTHR46554:SF2">
    <property type="entry name" value="TFIIS N-TERMINAL DOMAIN-CONTAINING PROTEIN"/>
    <property type="match status" value="1"/>
</dbReference>
<name>A0AAE1JP62_9FABA</name>
<proteinExistence type="predicted"/>
<dbReference type="InterPro" id="IPR003617">
    <property type="entry name" value="TFIIS/CRSP70_N_sub"/>
</dbReference>
<feature type="compositionally biased region" description="Polar residues" evidence="5">
    <location>
        <begin position="344"/>
        <end position="362"/>
    </location>
</feature>
<dbReference type="Pfam" id="PF08711">
    <property type="entry name" value="Med26"/>
    <property type="match status" value="1"/>
</dbReference>
<keyword evidence="2 3" id="KW-0539">Nucleus</keyword>
<reference evidence="7" key="1">
    <citation type="submission" date="2023-10" db="EMBL/GenBank/DDBJ databases">
        <title>Chromosome-level genome of the transformable northern wattle, Acacia crassicarpa.</title>
        <authorList>
            <person name="Massaro I."/>
            <person name="Sinha N.R."/>
            <person name="Poethig S."/>
            <person name="Leichty A.R."/>
        </authorList>
    </citation>
    <scope>NUCLEOTIDE SEQUENCE</scope>
    <source>
        <strain evidence="7">Acra3RX</strain>
        <tissue evidence="7">Leaf</tissue>
    </source>
</reference>
<evidence type="ECO:0000256" key="3">
    <source>
        <dbReference type="PROSITE-ProRule" id="PRU00649"/>
    </source>
</evidence>
<evidence type="ECO:0000256" key="2">
    <source>
        <dbReference type="ARBA" id="ARBA00023242"/>
    </source>
</evidence>
<feature type="region of interest" description="Disordered" evidence="5">
    <location>
        <begin position="417"/>
        <end position="440"/>
    </location>
</feature>
<feature type="region of interest" description="Disordered" evidence="5">
    <location>
        <begin position="296"/>
        <end position="362"/>
    </location>
</feature>
<gene>
    <name evidence="7" type="ORF">QN277_020992</name>
</gene>
<accession>A0AAE1JP62</accession>
<dbReference type="GO" id="GO:0005634">
    <property type="term" value="C:nucleus"/>
    <property type="evidence" value="ECO:0007669"/>
    <property type="project" value="UniProtKB-SubCell"/>
</dbReference>
<dbReference type="InterPro" id="IPR017923">
    <property type="entry name" value="TFIIS_N"/>
</dbReference>
<evidence type="ECO:0000256" key="1">
    <source>
        <dbReference type="ARBA" id="ARBA00004123"/>
    </source>
</evidence>
<dbReference type="SUPFAM" id="SSF47676">
    <property type="entry name" value="Conserved domain common to transcription factors TFIIS, elongin A, CRSP70"/>
    <property type="match status" value="1"/>
</dbReference>
<feature type="region of interest" description="Disordered" evidence="5">
    <location>
        <begin position="76"/>
        <end position="113"/>
    </location>
</feature>
<organism evidence="7 8">
    <name type="scientific">Acacia crassicarpa</name>
    <name type="common">northern wattle</name>
    <dbReference type="NCBI Taxonomy" id="499986"/>
    <lineage>
        <taxon>Eukaryota</taxon>
        <taxon>Viridiplantae</taxon>
        <taxon>Streptophyta</taxon>
        <taxon>Embryophyta</taxon>
        <taxon>Tracheophyta</taxon>
        <taxon>Spermatophyta</taxon>
        <taxon>Magnoliopsida</taxon>
        <taxon>eudicotyledons</taxon>
        <taxon>Gunneridae</taxon>
        <taxon>Pentapetalae</taxon>
        <taxon>rosids</taxon>
        <taxon>fabids</taxon>
        <taxon>Fabales</taxon>
        <taxon>Fabaceae</taxon>
        <taxon>Caesalpinioideae</taxon>
        <taxon>mimosoid clade</taxon>
        <taxon>Acacieae</taxon>
        <taxon>Acacia</taxon>
    </lineage>
</organism>
<dbReference type="AlphaFoldDB" id="A0AAE1JP62"/>
<keyword evidence="8" id="KW-1185">Reference proteome</keyword>
<dbReference type="CDD" id="cd00183">
    <property type="entry name" value="TFIIS_I"/>
    <property type="match status" value="1"/>
</dbReference>
<dbReference type="Proteomes" id="UP001293593">
    <property type="component" value="Unassembled WGS sequence"/>
</dbReference>
<sequence>MTMKSGSLEYWRNYFRTANSDIFDIIHHAIMVAVFDCPKEFRSRRDGIAERLFSSRWTRCVGCDRLDLMVSGDDEGDGGCKSGFDPEATELEAGASKESKVNSSRDDHEEMNRKQVSNFSFGEAEALTDEIEEESLMVGEVLRIKEILHNSKEEPDSVLFESLRRLQLLALTVDLLKGTEIGKAVNPLRKHGSKEIRQLARTLIDGWKAMVDEWVKSTTAIPTSVEGTPDSVNPSVVDEEEGLPSPPLDEMAFLAAPPGSMEFSQFFDGVDDEGNFQQSGEFIKTRERIRKTTMDSQNVVKRKPQASIEAKESKCHQTKNNEVAMRQSKPVCTDSSLGRPPKSRLQQKNNTGLKMQQKQETSAIPKRPLLAQQDKFKCSDDVSVQAKLEATKRKLQESYQQAENAKKQRTIQVMELHDLPRQGNGQRNPPFKFGKAQGRR</sequence>
<evidence type="ECO:0000313" key="8">
    <source>
        <dbReference type="Proteomes" id="UP001293593"/>
    </source>
</evidence>
<keyword evidence="4" id="KW-0175">Coiled coil</keyword>
<dbReference type="EMBL" id="JAWXYG010000005">
    <property type="protein sequence ID" value="KAK4272431.1"/>
    <property type="molecule type" value="Genomic_DNA"/>
</dbReference>